<proteinExistence type="predicted"/>
<dbReference type="EMBL" id="AP023081">
    <property type="protein sequence ID" value="BCD83687.1"/>
    <property type="molecule type" value="Genomic_DNA"/>
</dbReference>
<accession>A0ABN6BKL0</accession>
<dbReference type="RefSeq" id="WP_265169261.1">
    <property type="nucleotide sequence ID" value="NZ_AP023081.1"/>
</dbReference>
<evidence type="ECO:0000313" key="2">
    <source>
        <dbReference type="Proteomes" id="UP001064896"/>
    </source>
</evidence>
<organism evidence="1 2">
    <name type="scientific">Pseudomonas solani</name>
    <dbReference type="NCBI Taxonomy" id="2731552"/>
    <lineage>
        <taxon>Bacteria</taxon>
        <taxon>Pseudomonadati</taxon>
        <taxon>Pseudomonadota</taxon>
        <taxon>Gammaproteobacteria</taxon>
        <taxon>Pseudomonadales</taxon>
        <taxon>Pseudomonadaceae</taxon>
        <taxon>Pseudomonas</taxon>
    </lineage>
</organism>
<protein>
    <submittedName>
        <fullName evidence="1">Uncharacterized protein</fullName>
    </submittedName>
</protein>
<reference evidence="1" key="1">
    <citation type="submission" date="2020-05" db="EMBL/GenBank/DDBJ databases">
        <title>Complete genome sequence of Pseudomonas sp. Sm006.</title>
        <authorList>
            <person name="Takeuchi K."/>
            <person name="Someya N."/>
        </authorList>
    </citation>
    <scope>NUCLEOTIDE SEQUENCE</scope>
    <source>
        <strain evidence="1">Sm006</strain>
    </source>
</reference>
<evidence type="ECO:0000313" key="1">
    <source>
        <dbReference type="EMBL" id="BCD83687.1"/>
    </source>
</evidence>
<sequence>MSYQYCQEARDRISAFGQNKVAEFIDEIPQVFRKAFYDRQPAISGFRSGSPSEFKEKQKRLIGHVVNPQGGQKSEADWKTFANFWIAWAKSHIGEDFPAGDRSLPADDAGPLLLRTLADQFPDVPRETIERLISFSGFADHVDTQVALGRFRPASTLARDRMVDELPGRLSKIEGYFEIAEAAADEVTERIDLLFSKVSSFIQGLDEAALSAMRSSEDLAELRLLVEKMARSSEQLAERLRTVDEITQVTAEAVAVSDRNALLMRQNLNEISDRAKGWEDSLVQFSKLNDLTNHISLLDSEWAKIVETVALLSDRFEAFQVNISKVHSDSDSDSDSGSSQNHIRLFESEPQGPIVEIHTVEVACELISRNLQACGIVKGSAILVARQILAALAAGQLVQFSGSLADLVVDSVAAAIGGPIFHEWRVPVGLISDEVAAECLEMVADTSGCLVLKGANRSAFEIYGYALRDVVARRQLSTAVHLRLVFIASWAHGPAAFPDGGTLAELGPVFDTDAWPMRAVSSTLPALKYGYLKCDSWSQLKGFDDDISSAVVTDLKDLLKEANFIPGNLWMRSAERAYLRLRVTPGAVKRTTCTPF</sequence>
<gene>
    <name evidence="1" type="ORF">PSm6_00940</name>
</gene>
<keyword evidence="2" id="KW-1185">Reference proteome</keyword>
<dbReference type="Proteomes" id="UP001064896">
    <property type="component" value="Chromosome"/>
</dbReference>
<name>A0ABN6BKL0_9PSED</name>